<evidence type="ECO:0000256" key="1">
    <source>
        <dbReference type="SAM" id="MobiDB-lite"/>
    </source>
</evidence>
<dbReference type="AlphaFoldDB" id="A0A1E3QPP5"/>
<dbReference type="GeneID" id="30146636"/>
<gene>
    <name evidence="2" type="ORF">BABINDRAFT_161397</name>
</gene>
<accession>A0A1E3QPP5</accession>
<feature type="compositionally biased region" description="Basic and acidic residues" evidence="1">
    <location>
        <begin position="32"/>
        <end position="41"/>
    </location>
</feature>
<organism evidence="2 3">
    <name type="scientific">Babjeviella inositovora NRRL Y-12698</name>
    <dbReference type="NCBI Taxonomy" id="984486"/>
    <lineage>
        <taxon>Eukaryota</taxon>
        <taxon>Fungi</taxon>
        <taxon>Dikarya</taxon>
        <taxon>Ascomycota</taxon>
        <taxon>Saccharomycotina</taxon>
        <taxon>Pichiomycetes</taxon>
        <taxon>Serinales incertae sedis</taxon>
        <taxon>Babjeviella</taxon>
    </lineage>
</organism>
<keyword evidence="3" id="KW-1185">Reference proteome</keyword>
<evidence type="ECO:0000313" key="2">
    <source>
        <dbReference type="EMBL" id="ODQ79679.1"/>
    </source>
</evidence>
<name>A0A1E3QPP5_9ASCO</name>
<dbReference type="RefSeq" id="XP_018985007.1">
    <property type="nucleotide sequence ID" value="XM_019128783.1"/>
</dbReference>
<reference evidence="3" key="1">
    <citation type="submission" date="2016-05" db="EMBL/GenBank/DDBJ databases">
        <title>Comparative genomics of biotechnologically important yeasts.</title>
        <authorList>
            <consortium name="DOE Joint Genome Institute"/>
            <person name="Riley R."/>
            <person name="Haridas S."/>
            <person name="Wolfe K.H."/>
            <person name="Lopes M.R."/>
            <person name="Hittinger C.T."/>
            <person name="Goker M."/>
            <person name="Salamov A."/>
            <person name="Wisecaver J."/>
            <person name="Long T.M."/>
            <person name="Aerts A.L."/>
            <person name="Barry K."/>
            <person name="Choi C."/>
            <person name="Clum A."/>
            <person name="Coughlan A.Y."/>
            <person name="Deshpande S."/>
            <person name="Douglass A.P."/>
            <person name="Hanson S.J."/>
            <person name="Klenk H.-P."/>
            <person name="Labutti K."/>
            <person name="Lapidus A."/>
            <person name="Lindquist E."/>
            <person name="Lipzen A."/>
            <person name="Meier-Kolthoff J.P."/>
            <person name="Ohm R.A."/>
            <person name="Otillar R.P."/>
            <person name="Pangilinan J."/>
            <person name="Peng Y."/>
            <person name="Rokas A."/>
            <person name="Rosa C.A."/>
            <person name="Scheuner C."/>
            <person name="Sibirny A.A."/>
            <person name="Slot J.C."/>
            <person name="Stielow J.B."/>
            <person name="Sun H."/>
            <person name="Kurtzman C.P."/>
            <person name="Blackwell M."/>
            <person name="Grigoriev I.V."/>
            <person name="Jeffries T.W."/>
        </authorList>
    </citation>
    <scope>NUCLEOTIDE SEQUENCE [LARGE SCALE GENOMIC DNA]</scope>
    <source>
        <strain evidence="3">NRRL Y-12698</strain>
    </source>
</reference>
<protein>
    <submittedName>
        <fullName evidence="2">Uncharacterized protein</fullName>
    </submittedName>
</protein>
<feature type="region of interest" description="Disordered" evidence="1">
    <location>
        <begin position="22"/>
        <end position="131"/>
    </location>
</feature>
<feature type="compositionally biased region" description="Basic residues" evidence="1">
    <location>
        <begin position="42"/>
        <end position="64"/>
    </location>
</feature>
<evidence type="ECO:0000313" key="3">
    <source>
        <dbReference type="Proteomes" id="UP000094336"/>
    </source>
</evidence>
<dbReference type="Proteomes" id="UP000094336">
    <property type="component" value="Unassembled WGS sequence"/>
</dbReference>
<proteinExistence type="predicted"/>
<feature type="compositionally biased region" description="Basic and acidic residues" evidence="1">
    <location>
        <begin position="65"/>
        <end position="120"/>
    </location>
</feature>
<dbReference type="EMBL" id="KV454431">
    <property type="protein sequence ID" value="ODQ79679.1"/>
    <property type="molecule type" value="Genomic_DNA"/>
</dbReference>
<sequence>MTAFVFSLGRSFERSIALDRYGNFGVSDGFPGDDRFDFDKVRSHHNGTHRPHRGKPRHRRRPHHGDHPPHHDDHPRPPHHGDHPHPPHHGDHDYPHDPPHGDHRGPPPKDNEEVPLRDEEASASETSGDTE</sequence>